<evidence type="ECO:0000256" key="1">
    <source>
        <dbReference type="SAM" id="MobiDB-lite"/>
    </source>
</evidence>
<comment type="caution">
    <text evidence="2">The sequence shown here is derived from an EMBL/GenBank/DDBJ whole genome shotgun (WGS) entry which is preliminary data.</text>
</comment>
<evidence type="ECO:0000313" key="3">
    <source>
        <dbReference type="Proteomes" id="UP001293254"/>
    </source>
</evidence>
<dbReference type="Proteomes" id="UP001293254">
    <property type="component" value="Unassembled WGS sequence"/>
</dbReference>
<reference evidence="2" key="1">
    <citation type="submission" date="2020-06" db="EMBL/GenBank/DDBJ databases">
        <authorList>
            <person name="Li T."/>
            <person name="Hu X."/>
            <person name="Zhang T."/>
            <person name="Song X."/>
            <person name="Zhang H."/>
            <person name="Dai N."/>
            <person name="Sheng W."/>
            <person name="Hou X."/>
            <person name="Wei L."/>
        </authorList>
    </citation>
    <scope>NUCLEOTIDE SEQUENCE</scope>
    <source>
        <strain evidence="2">3651</strain>
        <tissue evidence="2">Leaf</tissue>
    </source>
</reference>
<name>A0AAE2CQV9_9LAMI</name>
<accession>A0AAE2CQV9</accession>
<dbReference type="AlphaFoldDB" id="A0AAE2CQV9"/>
<reference evidence="2" key="2">
    <citation type="journal article" date="2024" name="Plant">
        <title>Genomic evolution and insights into agronomic trait innovations of Sesamum species.</title>
        <authorList>
            <person name="Miao H."/>
            <person name="Wang L."/>
            <person name="Qu L."/>
            <person name="Liu H."/>
            <person name="Sun Y."/>
            <person name="Le M."/>
            <person name="Wang Q."/>
            <person name="Wei S."/>
            <person name="Zheng Y."/>
            <person name="Lin W."/>
            <person name="Duan Y."/>
            <person name="Cao H."/>
            <person name="Xiong S."/>
            <person name="Wang X."/>
            <person name="Wei L."/>
            <person name="Li C."/>
            <person name="Ma Q."/>
            <person name="Ju M."/>
            <person name="Zhao R."/>
            <person name="Li G."/>
            <person name="Mu C."/>
            <person name="Tian Q."/>
            <person name="Mei H."/>
            <person name="Zhang T."/>
            <person name="Gao T."/>
            <person name="Zhang H."/>
        </authorList>
    </citation>
    <scope>NUCLEOTIDE SEQUENCE</scope>
    <source>
        <strain evidence="2">3651</strain>
    </source>
</reference>
<sequence>MARVRRGNPRKGAPVPSNCKPSGPHKKSDEELQLPYDVASLKRPLPLCESNKNQMCPRTFSIGGPGKPSLNDGEKAGDNGESGNGGRGGRTGLSSGNYRDLRDARRSPRAPNSFDVTIRGDRKHPRAAGRSC</sequence>
<gene>
    <name evidence="2" type="ORF">Salat_0876800</name>
</gene>
<feature type="compositionally biased region" description="Gly residues" evidence="1">
    <location>
        <begin position="80"/>
        <end position="91"/>
    </location>
</feature>
<feature type="compositionally biased region" description="Basic residues" evidence="1">
    <location>
        <begin position="121"/>
        <end position="132"/>
    </location>
</feature>
<dbReference type="EMBL" id="JACGWO010000003">
    <property type="protein sequence ID" value="KAK4431147.1"/>
    <property type="molecule type" value="Genomic_DNA"/>
</dbReference>
<organism evidence="2 3">
    <name type="scientific">Sesamum alatum</name>
    <dbReference type="NCBI Taxonomy" id="300844"/>
    <lineage>
        <taxon>Eukaryota</taxon>
        <taxon>Viridiplantae</taxon>
        <taxon>Streptophyta</taxon>
        <taxon>Embryophyta</taxon>
        <taxon>Tracheophyta</taxon>
        <taxon>Spermatophyta</taxon>
        <taxon>Magnoliopsida</taxon>
        <taxon>eudicotyledons</taxon>
        <taxon>Gunneridae</taxon>
        <taxon>Pentapetalae</taxon>
        <taxon>asterids</taxon>
        <taxon>lamiids</taxon>
        <taxon>Lamiales</taxon>
        <taxon>Pedaliaceae</taxon>
        <taxon>Sesamum</taxon>
    </lineage>
</organism>
<evidence type="ECO:0000313" key="2">
    <source>
        <dbReference type="EMBL" id="KAK4431147.1"/>
    </source>
</evidence>
<protein>
    <submittedName>
        <fullName evidence="2">Uncharacterized protein</fullName>
    </submittedName>
</protein>
<keyword evidence="3" id="KW-1185">Reference proteome</keyword>
<feature type="region of interest" description="Disordered" evidence="1">
    <location>
        <begin position="1"/>
        <end position="132"/>
    </location>
</feature>
<proteinExistence type="predicted"/>